<dbReference type="InterPro" id="IPR051059">
    <property type="entry name" value="VerF-like"/>
</dbReference>
<dbReference type="FunFam" id="3.30.160.60:FF:002343">
    <property type="entry name" value="Zinc finger protein 33A"/>
    <property type="match status" value="1"/>
</dbReference>
<dbReference type="PROSITE" id="PS00028">
    <property type="entry name" value="ZINC_FINGER_C2H2_1"/>
    <property type="match status" value="2"/>
</dbReference>
<evidence type="ECO:0000313" key="11">
    <source>
        <dbReference type="Proteomes" id="UP000827284"/>
    </source>
</evidence>
<evidence type="ECO:0000256" key="2">
    <source>
        <dbReference type="ARBA" id="ARBA00022723"/>
    </source>
</evidence>
<comment type="subcellular location">
    <subcellularLocation>
        <location evidence="1">Nucleus</location>
    </subcellularLocation>
</comment>
<evidence type="ECO:0000256" key="8">
    <source>
        <dbReference type="SAM" id="MobiDB-lite"/>
    </source>
</evidence>
<keyword evidence="4 7" id="KW-0863">Zinc-finger</keyword>
<feature type="region of interest" description="Disordered" evidence="8">
    <location>
        <begin position="465"/>
        <end position="484"/>
    </location>
</feature>
<keyword evidence="11" id="KW-1185">Reference proteome</keyword>
<feature type="compositionally biased region" description="Pro residues" evidence="8">
    <location>
        <begin position="49"/>
        <end position="60"/>
    </location>
</feature>
<gene>
    <name evidence="10" type="ORF">EMPS_00819</name>
</gene>
<sequence>MSAQLNLDDIILGSSLDLLLPTSSSSTSSPSSLATDCSLPSPSSSPCSPRSPGPISPPTPSKNHYSQRPDLLSLFEQRPETDMTKQNHTHSSSTVPFSYWDQSSVSIPQQPPMQMSPVSSTIPPQGTVAPWQLPPEQLLMMTTSFPAGPVYSNQPLYAVEGGAGQSHFLGSNSSSVQSDQSILGVMGTTPLPVAQSTSQSQYTNSNLNMSLSSSGGGGLDMGMNLAVDMNQNVHTRASFSVLPMSYTNTNDPRLVHRLSLQSNYSYDDGQSPTYSSSSSSTTPRTSNTPRMPSPPLSDPRSPGGKQVPKKTHFCVWPDCHKTFTRSAHLARHIRSHGGEKPFVCPHPQCGKSFSRSDVLKEHIRTHDVNKVRKRKSRTLDSASLRNGSTTAAGAAAAAAVAMAAASGVTAAAAKKRSASTPAVLTPQEYAQLLAIPPPLTRRSQDGLTTVPVTFNAPAPYYGSANRYHPLQTNGGHLPSQHQPPLWNIDLQHQQRQQQQRQQEQQQQMQQQQEQQQQQQQHQHQLQRRPSGTHFQTDQLRYGDLERAVPMATMHHSGTQFSAGQPLSTSPDMAPAAPMVNTMATAMAGGLLFSPASGPGVGPNSFGSSQPLDGLVYPGHATN</sequence>
<dbReference type="OrthoDB" id="6365676at2759"/>
<keyword evidence="5" id="KW-0862">Zinc</keyword>
<evidence type="ECO:0000256" key="6">
    <source>
        <dbReference type="ARBA" id="ARBA00023242"/>
    </source>
</evidence>
<evidence type="ECO:0000256" key="4">
    <source>
        <dbReference type="ARBA" id="ARBA00022771"/>
    </source>
</evidence>
<evidence type="ECO:0000259" key="9">
    <source>
        <dbReference type="PROSITE" id="PS50157"/>
    </source>
</evidence>
<feature type="compositionally biased region" description="Polar residues" evidence="8">
    <location>
        <begin position="470"/>
        <end position="482"/>
    </location>
</feature>
<keyword evidence="6" id="KW-0539">Nucleus</keyword>
<keyword evidence="3" id="KW-0677">Repeat</keyword>
<dbReference type="Gene3D" id="3.30.160.60">
    <property type="entry name" value="Classic Zinc Finger"/>
    <property type="match status" value="2"/>
</dbReference>
<evidence type="ECO:0000256" key="7">
    <source>
        <dbReference type="PROSITE-ProRule" id="PRU00042"/>
    </source>
</evidence>
<evidence type="ECO:0000256" key="3">
    <source>
        <dbReference type="ARBA" id="ARBA00022737"/>
    </source>
</evidence>
<feature type="compositionally biased region" description="Low complexity" evidence="8">
    <location>
        <begin position="491"/>
        <end position="523"/>
    </location>
</feature>
<comment type="caution">
    <text evidence="10">The sequence shown here is derived from an EMBL/GenBank/DDBJ whole genome shotgun (WGS) entry which is preliminary data.</text>
</comment>
<feature type="compositionally biased region" description="Low complexity" evidence="8">
    <location>
        <begin position="271"/>
        <end position="290"/>
    </location>
</feature>
<dbReference type="PROSITE" id="PS50157">
    <property type="entry name" value="ZINC_FINGER_C2H2_2"/>
    <property type="match status" value="2"/>
</dbReference>
<organism evidence="10 11">
    <name type="scientific">Entomortierella parvispora</name>
    <dbReference type="NCBI Taxonomy" id="205924"/>
    <lineage>
        <taxon>Eukaryota</taxon>
        <taxon>Fungi</taxon>
        <taxon>Fungi incertae sedis</taxon>
        <taxon>Mucoromycota</taxon>
        <taxon>Mortierellomycotina</taxon>
        <taxon>Mortierellomycetes</taxon>
        <taxon>Mortierellales</taxon>
        <taxon>Mortierellaceae</taxon>
        <taxon>Entomortierella</taxon>
    </lineage>
</organism>
<feature type="region of interest" description="Disordered" evidence="8">
    <location>
        <begin position="491"/>
        <end position="538"/>
    </location>
</feature>
<reference evidence="10" key="2">
    <citation type="journal article" date="2022" name="Microbiol. Resour. Announc.">
        <title>Whole-Genome Sequence of Entomortierella parvispora E1425, a Mucoromycotan Fungus Associated with Burkholderiaceae-Related Endosymbiotic Bacteria.</title>
        <authorList>
            <person name="Herlambang A."/>
            <person name="Guo Y."/>
            <person name="Takashima Y."/>
            <person name="Narisawa K."/>
            <person name="Ohta H."/>
            <person name="Nishizawa T."/>
        </authorList>
    </citation>
    <scope>NUCLEOTIDE SEQUENCE</scope>
    <source>
        <strain evidence="10">E1425</strain>
    </source>
</reference>
<dbReference type="SUPFAM" id="SSF57667">
    <property type="entry name" value="beta-beta-alpha zinc fingers"/>
    <property type="match status" value="1"/>
</dbReference>
<feature type="compositionally biased region" description="Low complexity" evidence="8">
    <location>
        <begin position="19"/>
        <end position="48"/>
    </location>
</feature>
<name>A0A9P3H2E4_9FUNG</name>
<dbReference type="GO" id="GO:0000978">
    <property type="term" value="F:RNA polymerase II cis-regulatory region sequence-specific DNA binding"/>
    <property type="evidence" value="ECO:0007669"/>
    <property type="project" value="InterPro"/>
</dbReference>
<evidence type="ECO:0000256" key="1">
    <source>
        <dbReference type="ARBA" id="ARBA00004123"/>
    </source>
</evidence>
<dbReference type="InterPro" id="IPR013087">
    <property type="entry name" value="Znf_C2H2_type"/>
</dbReference>
<dbReference type="GO" id="GO:0005634">
    <property type="term" value="C:nucleus"/>
    <property type="evidence" value="ECO:0007669"/>
    <property type="project" value="UniProtKB-SubCell"/>
</dbReference>
<dbReference type="InterPro" id="IPR036236">
    <property type="entry name" value="Znf_C2H2_sf"/>
</dbReference>
<dbReference type="AlphaFoldDB" id="A0A9P3H2E4"/>
<accession>A0A9P3H2E4</accession>
<feature type="region of interest" description="Disordered" evidence="8">
    <location>
        <begin position="19"/>
        <end position="67"/>
    </location>
</feature>
<dbReference type="GO" id="GO:0000981">
    <property type="term" value="F:DNA-binding transcription factor activity, RNA polymerase II-specific"/>
    <property type="evidence" value="ECO:0007669"/>
    <property type="project" value="InterPro"/>
</dbReference>
<dbReference type="GO" id="GO:0000785">
    <property type="term" value="C:chromatin"/>
    <property type="evidence" value="ECO:0007669"/>
    <property type="project" value="TreeGrafter"/>
</dbReference>
<feature type="domain" description="C2H2-type" evidence="9">
    <location>
        <begin position="312"/>
        <end position="341"/>
    </location>
</feature>
<dbReference type="Pfam" id="PF00096">
    <property type="entry name" value="zf-C2H2"/>
    <property type="match status" value="2"/>
</dbReference>
<dbReference type="SMART" id="SM00355">
    <property type="entry name" value="ZnF_C2H2"/>
    <property type="match status" value="2"/>
</dbReference>
<evidence type="ECO:0000313" key="10">
    <source>
        <dbReference type="EMBL" id="GJJ68473.1"/>
    </source>
</evidence>
<keyword evidence="2" id="KW-0479">Metal-binding</keyword>
<dbReference type="PANTHER" id="PTHR40626">
    <property type="entry name" value="MIP31509P"/>
    <property type="match status" value="1"/>
</dbReference>
<dbReference type="Proteomes" id="UP000827284">
    <property type="component" value="Unassembled WGS sequence"/>
</dbReference>
<evidence type="ECO:0000256" key="5">
    <source>
        <dbReference type="ARBA" id="ARBA00022833"/>
    </source>
</evidence>
<dbReference type="PANTHER" id="PTHR40626:SF11">
    <property type="entry name" value="ZINC FINGER PROTEIN YPR022C"/>
    <property type="match status" value="1"/>
</dbReference>
<protein>
    <recommendedName>
        <fullName evidence="9">C2H2-type domain-containing protein</fullName>
    </recommendedName>
</protein>
<dbReference type="GO" id="GO:0008270">
    <property type="term" value="F:zinc ion binding"/>
    <property type="evidence" value="ECO:0007669"/>
    <property type="project" value="UniProtKB-KW"/>
</dbReference>
<feature type="domain" description="C2H2-type" evidence="9">
    <location>
        <begin position="342"/>
        <end position="371"/>
    </location>
</feature>
<feature type="region of interest" description="Disordered" evidence="8">
    <location>
        <begin position="265"/>
        <end position="309"/>
    </location>
</feature>
<proteinExistence type="predicted"/>
<reference evidence="10" key="1">
    <citation type="submission" date="2021-11" db="EMBL/GenBank/DDBJ databases">
        <authorList>
            <person name="Herlambang A."/>
            <person name="Guo Y."/>
            <person name="Takashima Y."/>
            <person name="Nishizawa T."/>
        </authorList>
    </citation>
    <scope>NUCLEOTIDE SEQUENCE</scope>
    <source>
        <strain evidence="10">E1425</strain>
    </source>
</reference>
<dbReference type="EMBL" id="BQFW01000001">
    <property type="protein sequence ID" value="GJJ68473.1"/>
    <property type="molecule type" value="Genomic_DNA"/>
</dbReference>